<organism evidence="1 2">
    <name type="scientific">Trichonephila inaurata madagascariensis</name>
    <dbReference type="NCBI Taxonomy" id="2747483"/>
    <lineage>
        <taxon>Eukaryota</taxon>
        <taxon>Metazoa</taxon>
        <taxon>Ecdysozoa</taxon>
        <taxon>Arthropoda</taxon>
        <taxon>Chelicerata</taxon>
        <taxon>Arachnida</taxon>
        <taxon>Araneae</taxon>
        <taxon>Araneomorphae</taxon>
        <taxon>Entelegynae</taxon>
        <taxon>Araneoidea</taxon>
        <taxon>Nephilidae</taxon>
        <taxon>Trichonephila</taxon>
        <taxon>Trichonephila inaurata</taxon>
    </lineage>
</organism>
<dbReference type="EMBL" id="BMAV01016232">
    <property type="protein sequence ID" value="GFY66751.1"/>
    <property type="molecule type" value="Genomic_DNA"/>
</dbReference>
<evidence type="ECO:0000313" key="2">
    <source>
        <dbReference type="Proteomes" id="UP000886998"/>
    </source>
</evidence>
<dbReference type="AlphaFoldDB" id="A0A8X6Y8X3"/>
<name>A0A8X6Y8X3_9ARAC</name>
<accession>A0A8X6Y8X3</accession>
<gene>
    <name evidence="1" type="ORF">TNIN_155211</name>
</gene>
<proteinExistence type="predicted"/>
<comment type="caution">
    <text evidence="1">The sequence shown here is derived from an EMBL/GenBank/DDBJ whole genome shotgun (WGS) entry which is preliminary data.</text>
</comment>
<sequence length="100" mass="11390">MFLDAEHRFCVVLLRVKRARPRVLKLSSRQPIYSRFSGKCFMRSHLDSDDVTWEVVMGANDLLSLRSFFFALGISTGHNVAGMKIVVSSSPSKTSWMMFT</sequence>
<keyword evidence="2" id="KW-1185">Reference proteome</keyword>
<protein>
    <submittedName>
        <fullName evidence="1">Uncharacterized protein</fullName>
    </submittedName>
</protein>
<dbReference type="Proteomes" id="UP000886998">
    <property type="component" value="Unassembled WGS sequence"/>
</dbReference>
<reference evidence="1" key="1">
    <citation type="submission" date="2020-08" db="EMBL/GenBank/DDBJ databases">
        <title>Multicomponent nature underlies the extraordinary mechanical properties of spider dragline silk.</title>
        <authorList>
            <person name="Kono N."/>
            <person name="Nakamura H."/>
            <person name="Mori M."/>
            <person name="Yoshida Y."/>
            <person name="Ohtoshi R."/>
            <person name="Malay A.D."/>
            <person name="Moran D.A.P."/>
            <person name="Tomita M."/>
            <person name="Numata K."/>
            <person name="Arakawa K."/>
        </authorList>
    </citation>
    <scope>NUCLEOTIDE SEQUENCE</scope>
</reference>
<evidence type="ECO:0000313" key="1">
    <source>
        <dbReference type="EMBL" id="GFY66751.1"/>
    </source>
</evidence>